<dbReference type="AlphaFoldDB" id="A0A1W1YL01"/>
<dbReference type="RefSeq" id="WP_170923641.1">
    <property type="nucleotide sequence ID" value="NZ_FWXY01000001.1"/>
</dbReference>
<sequence length="57" mass="6322">MNCIPEMIAIQVNLDITVAALQTAVPTARKAVKKDERGESTVEYWRMSVKDSLTISV</sequence>
<keyword evidence="2" id="KW-1185">Reference proteome</keyword>
<evidence type="ECO:0000313" key="1">
    <source>
        <dbReference type="EMBL" id="SMC36806.1"/>
    </source>
</evidence>
<organism evidence="1 2">
    <name type="scientific">Desulfocicer vacuolatum DSM 3385</name>
    <dbReference type="NCBI Taxonomy" id="1121400"/>
    <lineage>
        <taxon>Bacteria</taxon>
        <taxon>Pseudomonadati</taxon>
        <taxon>Thermodesulfobacteriota</taxon>
        <taxon>Desulfobacteria</taxon>
        <taxon>Desulfobacterales</taxon>
        <taxon>Desulfobacteraceae</taxon>
        <taxon>Desulfocicer</taxon>
    </lineage>
</organism>
<dbReference type="Proteomes" id="UP000192418">
    <property type="component" value="Unassembled WGS sequence"/>
</dbReference>
<proteinExistence type="predicted"/>
<dbReference type="STRING" id="1121400.SAMN02746065_101160"/>
<accession>A0A1W1YL01</accession>
<name>A0A1W1YL01_9BACT</name>
<dbReference type="EMBL" id="FWXY01000001">
    <property type="protein sequence ID" value="SMC36806.1"/>
    <property type="molecule type" value="Genomic_DNA"/>
</dbReference>
<protein>
    <submittedName>
        <fullName evidence="1">Uncharacterized protein</fullName>
    </submittedName>
</protein>
<gene>
    <name evidence="1" type="ORF">SAMN02746065_101160</name>
</gene>
<evidence type="ECO:0000313" key="2">
    <source>
        <dbReference type="Proteomes" id="UP000192418"/>
    </source>
</evidence>
<reference evidence="1 2" key="1">
    <citation type="submission" date="2017-04" db="EMBL/GenBank/DDBJ databases">
        <authorList>
            <person name="Afonso C.L."/>
            <person name="Miller P.J."/>
            <person name="Scott M.A."/>
            <person name="Spackman E."/>
            <person name="Goraichik I."/>
            <person name="Dimitrov K.M."/>
            <person name="Suarez D.L."/>
            <person name="Swayne D.E."/>
        </authorList>
    </citation>
    <scope>NUCLEOTIDE SEQUENCE [LARGE SCALE GENOMIC DNA]</scope>
    <source>
        <strain evidence="1 2">DSM 3385</strain>
    </source>
</reference>